<keyword evidence="2" id="KW-1185">Reference proteome</keyword>
<accession>A0A9W9H122</accession>
<dbReference type="OrthoDB" id="3713149at2759"/>
<evidence type="ECO:0000313" key="1">
    <source>
        <dbReference type="EMBL" id="KAJ5135664.1"/>
    </source>
</evidence>
<dbReference type="RefSeq" id="XP_056522636.1">
    <property type="nucleotide sequence ID" value="XM_056665686.1"/>
</dbReference>
<organism evidence="1 2">
    <name type="scientific">Penicillium bovifimosum</name>
    <dbReference type="NCBI Taxonomy" id="126998"/>
    <lineage>
        <taxon>Eukaryota</taxon>
        <taxon>Fungi</taxon>
        <taxon>Dikarya</taxon>
        <taxon>Ascomycota</taxon>
        <taxon>Pezizomycotina</taxon>
        <taxon>Eurotiomycetes</taxon>
        <taxon>Eurotiomycetidae</taxon>
        <taxon>Eurotiales</taxon>
        <taxon>Aspergillaceae</taxon>
        <taxon>Penicillium</taxon>
    </lineage>
</organism>
<proteinExistence type="predicted"/>
<dbReference type="Proteomes" id="UP001149079">
    <property type="component" value="Unassembled WGS sequence"/>
</dbReference>
<name>A0A9W9H122_9EURO</name>
<protein>
    <submittedName>
        <fullName evidence="1">Uncharacterized protein</fullName>
    </submittedName>
</protein>
<reference evidence="1" key="1">
    <citation type="submission" date="2022-11" db="EMBL/GenBank/DDBJ databases">
        <authorList>
            <person name="Petersen C."/>
        </authorList>
    </citation>
    <scope>NUCLEOTIDE SEQUENCE</scope>
    <source>
        <strain evidence="1">IBT 22155</strain>
    </source>
</reference>
<reference evidence="1" key="2">
    <citation type="journal article" date="2023" name="IMA Fungus">
        <title>Comparative genomic study of the Penicillium genus elucidates a diverse pangenome and 15 lateral gene transfer events.</title>
        <authorList>
            <person name="Petersen C."/>
            <person name="Sorensen T."/>
            <person name="Nielsen M.R."/>
            <person name="Sondergaard T.E."/>
            <person name="Sorensen J.L."/>
            <person name="Fitzpatrick D.A."/>
            <person name="Frisvad J.C."/>
            <person name="Nielsen K.L."/>
        </authorList>
    </citation>
    <scope>NUCLEOTIDE SEQUENCE</scope>
    <source>
        <strain evidence="1">IBT 22155</strain>
    </source>
</reference>
<evidence type="ECO:0000313" key="2">
    <source>
        <dbReference type="Proteomes" id="UP001149079"/>
    </source>
</evidence>
<sequence length="164" mass="19309">MESTNVSVAKRGKLQSPEQWPTWISTIRSLAKDHNVWELLDPEKSDDNLTKEIDEPELPPMPQQTMNESNQMMYRMWGYEMDFYKIKQARYEKQQKGLAIVNTAIKASVHENQQYSLNDKDTARERLVFLKSRFGQSTNRFEIVRKEWKATSHLPSKNDVDVDK</sequence>
<comment type="caution">
    <text evidence="1">The sequence shown here is derived from an EMBL/GenBank/DDBJ whole genome shotgun (WGS) entry which is preliminary data.</text>
</comment>
<dbReference type="GeneID" id="81404856"/>
<dbReference type="EMBL" id="JAPQKL010000004">
    <property type="protein sequence ID" value="KAJ5135664.1"/>
    <property type="molecule type" value="Genomic_DNA"/>
</dbReference>
<dbReference type="AlphaFoldDB" id="A0A9W9H122"/>
<gene>
    <name evidence="1" type="ORF">N7515_004942</name>
</gene>